<evidence type="ECO:0000256" key="7">
    <source>
        <dbReference type="ARBA" id="ARBA00022679"/>
    </source>
</evidence>
<evidence type="ECO:0000256" key="15">
    <source>
        <dbReference type="ARBA" id="ARBA00022946"/>
    </source>
</evidence>
<evidence type="ECO:0000256" key="18">
    <source>
        <dbReference type="ARBA" id="ARBA00048679"/>
    </source>
</evidence>
<evidence type="ECO:0000256" key="13">
    <source>
        <dbReference type="ARBA" id="ARBA00022840"/>
    </source>
</evidence>
<dbReference type="PANTHER" id="PTHR22972:SF7">
    <property type="entry name" value="SERINE_THREONINE-PROTEIN KINASE PINK1, MITOCHONDRIAL"/>
    <property type="match status" value="1"/>
</dbReference>
<comment type="cofactor">
    <cofactor evidence="1">
        <name>Mg(2+)</name>
        <dbReference type="ChEBI" id="CHEBI:18420"/>
    </cofactor>
</comment>
<dbReference type="InterPro" id="IPR011009">
    <property type="entry name" value="Kinase-like_dom_sf"/>
</dbReference>
<evidence type="ECO:0000256" key="3">
    <source>
        <dbReference type="ARBA" id="ARBA00004514"/>
    </source>
</evidence>
<evidence type="ECO:0000256" key="1">
    <source>
        <dbReference type="ARBA" id="ARBA00001946"/>
    </source>
</evidence>
<evidence type="ECO:0000256" key="17">
    <source>
        <dbReference type="ARBA" id="ARBA00047899"/>
    </source>
</evidence>
<evidence type="ECO:0000256" key="9">
    <source>
        <dbReference type="ARBA" id="ARBA00022741"/>
    </source>
</evidence>
<evidence type="ECO:0000256" key="14">
    <source>
        <dbReference type="ARBA" id="ARBA00022842"/>
    </source>
</evidence>
<keyword evidence="8" id="KW-0479">Metal-binding</keyword>
<dbReference type="GO" id="GO:0005829">
    <property type="term" value="C:cytosol"/>
    <property type="evidence" value="ECO:0007669"/>
    <property type="project" value="UniProtKB-SubCell"/>
</dbReference>
<keyword evidence="13" id="KW-0067">ATP-binding</keyword>
<dbReference type="InterPro" id="IPR000719">
    <property type="entry name" value="Prot_kinase_dom"/>
</dbReference>
<dbReference type="PROSITE" id="PS00108">
    <property type="entry name" value="PROTEIN_KINASE_ST"/>
    <property type="match status" value="1"/>
</dbReference>
<evidence type="ECO:0000256" key="6">
    <source>
        <dbReference type="ARBA" id="ARBA00022527"/>
    </source>
</evidence>
<keyword evidence="6" id="KW-0723">Serine/threonine-protein kinase</keyword>
<dbReference type="GO" id="GO:0005741">
    <property type="term" value="C:mitochondrial outer membrane"/>
    <property type="evidence" value="ECO:0007669"/>
    <property type="project" value="UniProtKB-SubCell"/>
</dbReference>
<evidence type="ECO:0000256" key="11">
    <source>
        <dbReference type="ARBA" id="ARBA00022787"/>
    </source>
</evidence>
<comment type="catalytic activity">
    <reaction evidence="18">
        <text>L-seryl-[protein] + ATP = O-phospho-L-seryl-[protein] + ADP + H(+)</text>
        <dbReference type="Rhea" id="RHEA:17989"/>
        <dbReference type="Rhea" id="RHEA-COMP:9863"/>
        <dbReference type="Rhea" id="RHEA-COMP:11604"/>
        <dbReference type="ChEBI" id="CHEBI:15378"/>
        <dbReference type="ChEBI" id="CHEBI:29999"/>
        <dbReference type="ChEBI" id="CHEBI:30616"/>
        <dbReference type="ChEBI" id="CHEBI:83421"/>
        <dbReference type="ChEBI" id="CHEBI:456216"/>
        <dbReference type="EC" id="2.7.11.1"/>
    </reaction>
</comment>
<protein>
    <recommendedName>
        <fullName evidence="5">non-specific serine/threonine protein kinase</fullName>
        <ecNumber evidence="5">2.7.11.1</ecNumber>
    </recommendedName>
</protein>
<dbReference type="GO" id="GO:0005743">
    <property type="term" value="C:mitochondrial inner membrane"/>
    <property type="evidence" value="ECO:0007669"/>
    <property type="project" value="UniProtKB-SubCell"/>
</dbReference>
<dbReference type="Proteomes" id="UP001458880">
    <property type="component" value="Unassembled WGS sequence"/>
</dbReference>
<dbReference type="GO" id="GO:0000422">
    <property type="term" value="P:autophagy of mitochondrion"/>
    <property type="evidence" value="ECO:0007669"/>
    <property type="project" value="TreeGrafter"/>
</dbReference>
<keyword evidence="10 20" id="KW-0418">Kinase</keyword>
<dbReference type="InterPro" id="IPR051511">
    <property type="entry name" value="MitoQC_Scaffold_Kinases"/>
</dbReference>
<keyword evidence="16" id="KW-0496">Mitochondrion</keyword>
<dbReference type="Pfam" id="PF00069">
    <property type="entry name" value="Pkinase"/>
    <property type="match status" value="1"/>
</dbReference>
<keyword evidence="21" id="KW-1185">Reference proteome</keyword>
<evidence type="ECO:0000256" key="5">
    <source>
        <dbReference type="ARBA" id="ARBA00012513"/>
    </source>
</evidence>
<dbReference type="GO" id="GO:0090141">
    <property type="term" value="P:positive regulation of mitochondrial fission"/>
    <property type="evidence" value="ECO:0007669"/>
    <property type="project" value="TreeGrafter"/>
</dbReference>
<evidence type="ECO:0000256" key="16">
    <source>
        <dbReference type="ARBA" id="ARBA00023128"/>
    </source>
</evidence>
<organism evidence="20 21">
    <name type="scientific">Popillia japonica</name>
    <name type="common">Japanese beetle</name>
    <dbReference type="NCBI Taxonomy" id="7064"/>
    <lineage>
        <taxon>Eukaryota</taxon>
        <taxon>Metazoa</taxon>
        <taxon>Ecdysozoa</taxon>
        <taxon>Arthropoda</taxon>
        <taxon>Hexapoda</taxon>
        <taxon>Insecta</taxon>
        <taxon>Pterygota</taxon>
        <taxon>Neoptera</taxon>
        <taxon>Endopterygota</taxon>
        <taxon>Coleoptera</taxon>
        <taxon>Polyphaga</taxon>
        <taxon>Scarabaeiformia</taxon>
        <taxon>Scarabaeidae</taxon>
        <taxon>Rutelinae</taxon>
        <taxon>Popillia</taxon>
    </lineage>
</organism>
<dbReference type="SMART" id="SM00220">
    <property type="entry name" value="S_TKc"/>
    <property type="match status" value="1"/>
</dbReference>
<dbReference type="PANTHER" id="PTHR22972">
    <property type="entry name" value="SERINE/THREONINE PROTEIN KINASE"/>
    <property type="match status" value="1"/>
</dbReference>
<evidence type="ECO:0000256" key="4">
    <source>
        <dbReference type="ARBA" id="ARBA00004572"/>
    </source>
</evidence>
<evidence type="ECO:0000313" key="20">
    <source>
        <dbReference type="EMBL" id="KAK9701612.1"/>
    </source>
</evidence>
<dbReference type="Gene3D" id="1.10.510.10">
    <property type="entry name" value="Transferase(Phosphotransferase) domain 1"/>
    <property type="match status" value="1"/>
</dbReference>
<keyword evidence="7" id="KW-0808">Transferase</keyword>
<dbReference type="GO" id="GO:0005524">
    <property type="term" value="F:ATP binding"/>
    <property type="evidence" value="ECO:0007669"/>
    <property type="project" value="UniProtKB-KW"/>
</dbReference>
<gene>
    <name evidence="20" type="ORF">QE152_g30456</name>
</gene>
<dbReference type="EC" id="2.7.11.1" evidence="5"/>
<keyword evidence="9" id="KW-0547">Nucleotide-binding</keyword>
<dbReference type="GO" id="GO:0042981">
    <property type="term" value="P:regulation of apoptotic process"/>
    <property type="evidence" value="ECO:0007669"/>
    <property type="project" value="TreeGrafter"/>
</dbReference>
<keyword evidence="15" id="KW-0809">Transit peptide</keyword>
<evidence type="ECO:0000259" key="19">
    <source>
        <dbReference type="PROSITE" id="PS50011"/>
    </source>
</evidence>
<proteinExistence type="predicted"/>
<keyword evidence="11" id="KW-1000">Mitochondrion outer membrane</keyword>
<dbReference type="EMBL" id="JASPKY010000411">
    <property type="protein sequence ID" value="KAK9701612.1"/>
    <property type="molecule type" value="Genomic_DNA"/>
</dbReference>
<evidence type="ECO:0000256" key="12">
    <source>
        <dbReference type="ARBA" id="ARBA00022792"/>
    </source>
</evidence>
<keyword evidence="12" id="KW-0472">Membrane</keyword>
<dbReference type="InterPro" id="IPR008271">
    <property type="entry name" value="Ser/Thr_kinase_AS"/>
</dbReference>
<sequence length="594" mass="66883">MSVRALGTRLFRHGQAYVRHICRRDFNSSTVEKINAVQQLTATQGQVQNTPRIIPRNFALRNVGLQVGLHARRILIDNVLNRVTNSLAAELRKKTARRILFGDSAPFFALVGVSLASGTGILTKEEELEGVCWEIREAVSKVKWHYHDVGIDERRFEEDPITLKDLELDSPIAKGANAVVYTAKIKDDEVQNHEVSRTRSGDDSIAKYPFAVKMMFNYDIQSNAMAILKAMYRETVPARVYYSNIGITDWEIELSTNKRHLPPHPNVVAMFSVFTDYIPELKEAKGLYPAALPQRLYSEGEGRNMSLFLLMKRYNCSLQEYLAQDALSGRTSIILLAQLLEGIAHLTAHGVAHRDLKSDNLLLDTTEESTPILVISDFGCCSADRSYGLQLPYTTFDMDKGGNAALMAPEIVSQRPGTFSVLNYTKSDLWAAGAIAYEIFGMHNPFYGGRGYERLKSNTYKEEDLPDLPKTVPPIVRALVKNLLSPNPNRRLHPEIASNVCQLLLWAPSGWLKPNVSKVPSSAEILEWLLCLTTKVLCEGRINNMAHSSVLELRRNNVYRVGRRTYPEYLLISSFLCRARLSNIKAALTWMHNI</sequence>
<comment type="catalytic activity">
    <reaction evidence="17">
        <text>L-threonyl-[protein] + ATP = O-phospho-L-threonyl-[protein] + ADP + H(+)</text>
        <dbReference type="Rhea" id="RHEA:46608"/>
        <dbReference type="Rhea" id="RHEA-COMP:11060"/>
        <dbReference type="Rhea" id="RHEA-COMP:11605"/>
        <dbReference type="ChEBI" id="CHEBI:15378"/>
        <dbReference type="ChEBI" id="CHEBI:30013"/>
        <dbReference type="ChEBI" id="CHEBI:30616"/>
        <dbReference type="ChEBI" id="CHEBI:61977"/>
        <dbReference type="ChEBI" id="CHEBI:456216"/>
        <dbReference type="EC" id="2.7.11.1"/>
    </reaction>
</comment>
<comment type="subcellular location">
    <subcellularLocation>
        <location evidence="3">Cytoplasm</location>
        <location evidence="3">Cytosol</location>
    </subcellularLocation>
    <subcellularLocation>
        <location evidence="2">Mitochondrion inner membrane</location>
        <topology evidence="2">Single-pass membrane protein</topology>
    </subcellularLocation>
    <subcellularLocation>
        <location evidence="4">Mitochondrion outer membrane</location>
        <topology evidence="4">Single-pass membrane protein</topology>
    </subcellularLocation>
</comment>
<evidence type="ECO:0000256" key="2">
    <source>
        <dbReference type="ARBA" id="ARBA00004434"/>
    </source>
</evidence>
<evidence type="ECO:0000256" key="8">
    <source>
        <dbReference type="ARBA" id="ARBA00022723"/>
    </source>
</evidence>
<feature type="domain" description="Protein kinase" evidence="19">
    <location>
        <begin position="166"/>
        <end position="505"/>
    </location>
</feature>
<evidence type="ECO:0000256" key="10">
    <source>
        <dbReference type="ARBA" id="ARBA00022777"/>
    </source>
</evidence>
<dbReference type="PROSITE" id="PS50011">
    <property type="entry name" value="PROTEIN_KINASE_DOM"/>
    <property type="match status" value="1"/>
</dbReference>
<keyword evidence="12" id="KW-0999">Mitochondrion inner membrane</keyword>
<name>A0AAW1JEI1_POPJA</name>
<accession>A0AAW1JEI1</accession>
<dbReference type="GO" id="GO:0004674">
    <property type="term" value="F:protein serine/threonine kinase activity"/>
    <property type="evidence" value="ECO:0007669"/>
    <property type="project" value="UniProtKB-KW"/>
</dbReference>
<keyword evidence="14" id="KW-0460">Magnesium</keyword>
<dbReference type="SUPFAM" id="SSF56112">
    <property type="entry name" value="Protein kinase-like (PK-like)"/>
    <property type="match status" value="1"/>
</dbReference>
<dbReference type="GO" id="GO:0046872">
    <property type="term" value="F:metal ion binding"/>
    <property type="evidence" value="ECO:0007669"/>
    <property type="project" value="UniProtKB-KW"/>
</dbReference>
<comment type="caution">
    <text evidence="20">The sequence shown here is derived from an EMBL/GenBank/DDBJ whole genome shotgun (WGS) entry which is preliminary data.</text>
</comment>
<evidence type="ECO:0000313" key="21">
    <source>
        <dbReference type="Proteomes" id="UP001458880"/>
    </source>
</evidence>
<reference evidence="20 21" key="1">
    <citation type="journal article" date="2024" name="BMC Genomics">
        <title>De novo assembly and annotation of Popillia japonica's genome with initial clues to its potential as an invasive pest.</title>
        <authorList>
            <person name="Cucini C."/>
            <person name="Boschi S."/>
            <person name="Funari R."/>
            <person name="Cardaioli E."/>
            <person name="Iannotti N."/>
            <person name="Marturano G."/>
            <person name="Paoli F."/>
            <person name="Bruttini M."/>
            <person name="Carapelli A."/>
            <person name="Frati F."/>
            <person name="Nardi F."/>
        </authorList>
    </citation>
    <scope>NUCLEOTIDE SEQUENCE [LARGE SCALE GENOMIC DNA]</scope>
    <source>
        <strain evidence="20">DMR45628</strain>
    </source>
</reference>
<dbReference type="AlphaFoldDB" id="A0AAW1JEI1"/>